<organism evidence="7">
    <name type="scientific">Solibacter usitatus (strain Ellin6076)</name>
    <dbReference type="NCBI Taxonomy" id="234267"/>
    <lineage>
        <taxon>Bacteria</taxon>
        <taxon>Pseudomonadati</taxon>
        <taxon>Acidobacteriota</taxon>
        <taxon>Terriglobia</taxon>
        <taxon>Bryobacterales</taxon>
        <taxon>Solibacteraceae</taxon>
        <taxon>Candidatus Solibacter</taxon>
    </lineage>
</organism>
<evidence type="ECO:0000256" key="5">
    <source>
        <dbReference type="ARBA" id="ARBA00022840"/>
    </source>
</evidence>
<dbReference type="GO" id="GO:0005524">
    <property type="term" value="F:ATP binding"/>
    <property type="evidence" value="ECO:0007669"/>
    <property type="project" value="UniProtKB-KW"/>
</dbReference>
<evidence type="ECO:0000313" key="7">
    <source>
        <dbReference type="EMBL" id="ABJ85198.1"/>
    </source>
</evidence>
<dbReference type="GO" id="GO:0017004">
    <property type="term" value="P:cytochrome complex assembly"/>
    <property type="evidence" value="ECO:0007669"/>
    <property type="project" value="UniProtKB-KW"/>
</dbReference>
<dbReference type="AlphaFoldDB" id="Q01YR7"/>
<proteinExistence type="inferred from homology"/>
<keyword evidence="4" id="KW-0201">Cytochrome c-type biogenesis</keyword>
<dbReference type="PANTHER" id="PTHR43335">
    <property type="entry name" value="ABC TRANSPORTER, ATP-BINDING PROTEIN"/>
    <property type="match status" value="1"/>
</dbReference>
<keyword evidence="3" id="KW-0547">Nucleotide-binding</keyword>
<dbReference type="InParanoid" id="Q01YR7"/>
<dbReference type="OrthoDB" id="9804819at2"/>
<evidence type="ECO:0000256" key="4">
    <source>
        <dbReference type="ARBA" id="ARBA00022748"/>
    </source>
</evidence>
<evidence type="ECO:0000256" key="3">
    <source>
        <dbReference type="ARBA" id="ARBA00022741"/>
    </source>
</evidence>
<reference evidence="7" key="1">
    <citation type="submission" date="2006-10" db="EMBL/GenBank/DDBJ databases">
        <title>Complete sequence of Solibacter usitatus Ellin6076.</title>
        <authorList>
            <consortium name="US DOE Joint Genome Institute"/>
            <person name="Copeland A."/>
            <person name="Lucas S."/>
            <person name="Lapidus A."/>
            <person name="Barry K."/>
            <person name="Detter J.C."/>
            <person name="Glavina del Rio T."/>
            <person name="Hammon N."/>
            <person name="Israni S."/>
            <person name="Dalin E."/>
            <person name="Tice H."/>
            <person name="Pitluck S."/>
            <person name="Thompson L.S."/>
            <person name="Brettin T."/>
            <person name="Bruce D."/>
            <person name="Han C."/>
            <person name="Tapia R."/>
            <person name="Gilna P."/>
            <person name="Schmutz J."/>
            <person name="Larimer F."/>
            <person name="Land M."/>
            <person name="Hauser L."/>
            <person name="Kyrpides N."/>
            <person name="Mikhailova N."/>
            <person name="Janssen P.H."/>
            <person name="Kuske C.R."/>
            <person name="Richardson P."/>
        </authorList>
    </citation>
    <scope>NUCLEOTIDE SEQUENCE</scope>
    <source>
        <strain evidence="7">Ellin6076</strain>
    </source>
</reference>
<dbReference type="Gene3D" id="3.40.50.300">
    <property type="entry name" value="P-loop containing nucleotide triphosphate hydrolases"/>
    <property type="match status" value="1"/>
</dbReference>
<dbReference type="GO" id="GO:0022857">
    <property type="term" value="F:transmembrane transporter activity"/>
    <property type="evidence" value="ECO:0007669"/>
    <property type="project" value="InterPro"/>
</dbReference>
<keyword evidence="2" id="KW-0813">Transport</keyword>
<dbReference type="NCBIfam" id="TIGR01189">
    <property type="entry name" value="ccmA"/>
    <property type="match status" value="1"/>
</dbReference>
<accession>Q01YR7</accession>
<gene>
    <name evidence="7" type="ordered locus">Acid_4236</name>
</gene>
<dbReference type="Pfam" id="PF00005">
    <property type="entry name" value="ABC_tran"/>
    <property type="match status" value="1"/>
</dbReference>
<dbReference type="InterPro" id="IPR005895">
    <property type="entry name" value="ABC_transptr_haem_export_CcmA"/>
</dbReference>
<dbReference type="InterPro" id="IPR003593">
    <property type="entry name" value="AAA+_ATPase"/>
</dbReference>
<keyword evidence="5" id="KW-0067">ATP-binding</keyword>
<sequence>MNAVGVEGVWKFYGDYPALRNVNLQAEPGACLALIGRNGAGKTTLLRTIAGFSRPGKGNISIFGNSPRETAARRKMGYIGHGISVYDELSALENLTLYGKLYALPDPRKSAMEWLERTGLERVKDGLVREFSRGMRQRLAVARAFLHEPQVLLLDEPFTALDDRAIAVLQQVLREALKNGKTIVMSTHQLREALELATHVALLNRGQVAFHGPCTPEMVSDPGWVYARYGEG</sequence>
<evidence type="ECO:0000259" key="6">
    <source>
        <dbReference type="PROSITE" id="PS50893"/>
    </source>
</evidence>
<dbReference type="SUPFAM" id="SSF52540">
    <property type="entry name" value="P-loop containing nucleoside triphosphate hydrolases"/>
    <property type="match status" value="1"/>
</dbReference>
<comment type="similarity">
    <text evidence="1">Belongs to the ABC transporter superfamily.</text>
</comment>
<dbReference type="PANTHER" id="PTHR43335:SF3">
    <property type="entry name" value="ABC TRANSPORTER"/>
    <property type="match status" value="1"/>
</dbReference>
<protein>
    <submittedName>
        <fullName evidence="7">Heme exporter protein CcmA</fullName>
    </submittedName>
</protein>
<dbReference type="CDD" id="cd03230">
    <property type="entry name" value="ABC_DR_subfamily_A"/>
    <property type="match status" value="1"/>
</dbReference>
<dbReference type="eggNOG" id="COG1131">
    <property type="taxonomic scope" value="Bacteria"/>
</dbReference>
<feature type="domain" description="ABC transporter" evidence="6">
    <location>
        <begin position="4"/>
        <end position="230"/>
    </location>
</feature>
<dbReference type="EMBL" id="CP000473">
    <property type="protein sequence ID" value="ABJ85198.1"/>
    <property type="molecule type" value="Genomic_DNA"/>
</dbReference>
<dbReference type="STRING" id="234267.Acid_4236"/>
<dbReference type="SMART" id="SM00382">
    <property type="entry name" value="AAA"/>
    <property type="match status" value="1"/>
</dbReference>
<dbReference type="InterPro" id="IPR027417">
    <property type="entry name" value="P-loop_NTPase"/>
</dbReference>
<dbReference type="GO" id="GO:0016887">
    <property type="term" value="F:ATP hydrolysis activity"/>
    <property type="evidence" value="ECO:0007669"/>
    <property type="project" value="InterPro"/>
</dbReference>
<dbReference type="KEGG" id="sus:Acid_4236"/>
<dbReference type="InterPro" id="IPR003439">
    <property type="entry name" value="ABC_transporter-like_ATP-bd"/>
</dbReference>
<name>Q01YR7_SOLUE</name>
<dbReference type="HOGENOM" id="CLU_000604_1_2_0"/>
<evidence type="ECO:0000256" key="2">
    <source>
        <dbReference type="ARBA" id="ARBA00022448"/>
    </source>
</evidence>
<dbReference type="PROSITE" id="PS50893">
    <property type="entry name" value="ABC_TRANSPORTER_2"/>
    <property type="match status" value="1"/>
</dbReference>
<evidence type="ECO:0000256" key="1">
    <source>
        <dbReference type="ARBA" id="ARBA00005417"/>
    </source>
</evidence>